<reference evidence="1" key="1">
    <citation type="journal article" date="2021" name="New Phytol.">
        <title>Evolutionary innovations through gain and loss of genes in the ectomycorrhizal Boletales.</title>
        <authorList>
            <person name="Wu G."/>
            <person name="Miyauchi S."/>
            <person name="Morin E."/>
            <person name="Kuo A."/>
            <person name="Drula E."/>
            <person name="Varga T."/>
            <person name="Kohler A."/>
            <person name="Feng B."/>
            <person name="Cao Y."/>
            <person name="Lipzen A."/>
            <person name="Daum C."/>
            <person name="Hundley H."/>
            <person name="Pangilinan J."/>
            <person name="Johnson J."/>
            <person name="Barry K."/>
            <person name="LaButti K."/>
            <person name="Ng V."/>
            <person name="Ahrendt S."/>
            <person name="Min B."/>
            <person name="Choi I.G."/>
            <person name="Park H."/>
            <person name="Plett J.M."/>
            <person name="Magnuson J."/>
            <person name="Spatafora J.W."/>
            <person name="Nagy L.G."/>
            <person name="Henrissat B."/>
            <person name="Grigoriev I.V."/>
            <person name="Yang Z.L."/>
            <person name="Xu J."/>
            <person name="Martin F.M."/>
        </authorList>
    </citation>
    <scope>NUCLEOTIDE SEQUENCE</scope>
    <source>
        <strain evidence="1">KUC20120723A-06</strain>
    </source>
</reference>
<sequence>MNTNVANAALLFAPFCSLLPHLSHRGDKQHLLCTEMPTNAHSCTIHSNRPNLVIKVTPSFPIVTGGLSMFTGSLIACGVSFPRQMS</sequence>
<dbReference type="EMBL" id="MU266333">
    <property type="protein sequence ID" value="KAH7930366.1"/>
    <property type="molecule type" value="Genomic_DNA"/>
</dbReference>
<evidence type="ECO:0000313" key="1">
    <source>
        <dbReference type="EMBL" id="KAH7930366.1"/>
    </source>
</evidence>
<dbReference type="Proteomes" id="UP000790709">
    <property type="component" value="Unassembled WGS sequence"/>
</dbReference>
<accession>A0ACB8BWM6</accession>
<comment type="caution">
    <text evidence="1">The sequence shown here is derived from an EMBL/GenBank/DDBJ whole genome shotgun (WGS) entry which is preliminary data.</text>
</comment>
<evidence type="ECO:0000313" key="2">
    <source>
        <dbReference type="Proteomes" id="UP000790709"/>
    </source>
</evidence>
<organism evidence="1 2">
    <name type="scientific">Leucogyrophana mollusca</name>
    <dbReference type="NCBI Taxonomy" id="85980"/>
    <lineage>
        <taxon>Eukaryota</taxon>
        <taxon>Fungi</taxon>
        <taxon>Dikarya</taxon>
        <taxon>Basidiomycota</taxon>
        <taxon>Agaricomycotina</taxon>
        <taxon>Agaricomycetes</taxon>
        <taxon>Agaricomycetidae</taxon>
        <taxon>Boletales</taxon>
        <taxon>Boletales incertae sedis</taxon>
        <taxon>Leucogyrophana</taxon>
    </lineage>
</organism>
<proteinExistence type="predicted"/>
<gene>
    <name evidence="1" type="ORF">BV22DRAFT_1028602</name>
</gene>
<name>A0ACB8BWM6_9AGAM</name>
<keyword evidence="2" id="KW-1185">Reference proteome</keyword>
<protein>
    <submittedName>
        <fullName evidence="1">Uncharacterized protein</fullName>
    </submittedName>
</protein>